<dbReference type="InterPro" id="IPR011990">
    <property type="entry name" value="TPR-like_helical_dom_sf"/>
</dbReference>
<protein>
    <recommendedName>
        <fullName evidence="5">Pentacotripeptide-repeat region of PRORP domain-containing protein</fullName>
    </recommendedName>
</protein>
<dbReference type="Pfam" id="PF01535">
    <property type="entry name" value="PPR"/>
    <property type="match status" value="5"/>
</dbReference>
<dbReference type="FunFam" id="1.25.40.10:FF:000158">
    <property type="entry name" value="pentatricopeptide repeat-containing protein At2g33680"/>
    <property type="match status" value="1"/>
</dbReference>
<dbReference type="GO" id="GO:0003723">
    <property type="term" value="F:RNA binding"/>
    <property type="evidence" value="ECO:0007669"/>
    <property type="project" value="InterPro"/>
</dbReference>
<dbReference type="Pfam" id="PF13041">
    <property type="entry name" value="PPR_2"/>
    <property type="match status" value="3"/>
</dbReference>
<evidence type="ECO:0000256" key="1">
    <source>
        <dbReference type="ARBA" id="ARBA00022737"/>
    </source>
</evidence>
<sequence length="541" mass="58533">MVILSTVIGVCSALQNLCEGRKLHDRVAGCGLESDTVVHNALVSMYVKCGCLDDARAVFDATPTREKDAVSWNVMMAAYSSRGKFQQALEIFNDCLLHSVQGPDAVSFVTAISACCGLKDVKQARALEELSCSHGFLETSVAVQNSLINLYGKCASLSEARLVFDRIASKTAVSWNSIMAAYGQHGNSSEVLSLFRRMDLEGIELSKATYVAVVRACTSDQHLDLGNRIQKLVSEGNHAQPATALQNSLVNMYAKCGCLEAAKKNFDEMEQDTRSVVSWNAMISAYIQNSRDVEALELYKQMCQAAEPDSFTFSSVLTACSNLNALEEGKLVHHQVEATGMELDGVLGTALINMHSRCGNLDRARRVFDSMVRINDVRALRNPICWTAMLAAYSHHGCARQSLELLFLMSLEGVQPNEINFTSILNACSHAGLSSQAWTSFLDMHTKYGVAPAAQHLVCLSDMLGRAGMLGEAEAFIGTSTYDDTSTEAEFAAVAWKSLLNACKLQGNAGAGARVAEKLAELEPEVAAPYILLAGIYAAQT</sequence>
<dbReference type="eggNOG" id="KOG4197">
    <property type="taxonomic scope" value="Eukaryota"/>
</dbReference>
<evidence type="ECO:0000256" key="2">
    <source>
        <dbReference type="PROSITE-ProRule" id="PRU00708"/>
    </source>
</evidence>
<dbReference type="OMA" id="EARMACY"/>
<reference evidence="3 4" key="1">
    <citation type="journal article" date="2011" name="Science">
        <title>The Selaginella genome identifies genetic changes associated with the evolution of vascular plants.</title>
        <authorList>
            <person name="Banks J.A."/>
            <person name="Nishiyama T."/>
            <person name="Hasebe M."/>
            <person name="Bowman J.L."/>
            <person name="Gribskov M."/>
            <person name="dePamphilis C."/>
            <person name="Albert V.A."/>
            <person name="Aono N."/>
            <person name="Aoyama T."/>
            <person name="Ambrose B.A."/>
            <person name="Ashton N.W."/>
            <person name="Axtell M.J."/>
            <person name="Barker E."/>
            <person name="Barker M.S."/>
            <person name="Bennetzen J.L."/>
            <person name="Bonawitz N.D."/>
            <person name="Chapple C."/>
            <person name="Cheng C."/>
            <person name="Correa L.G."/>
            <person name="Dacre M."/>
            <person name="DeBarry J."/>
            <person name="Dreyer I."/>
            <person name="Elias M."/>
            <person name="Engstrom E.M."/>
            <person name="Estelle M."/>
            <person name="Feng L."/>
            <person name="Finet C."/>
            <person name="Floyd S.K."/>
            <person name="Frommer W.B."/>
            <person name="Fujita T."/>
            <person name="Gramzow L."/>
            <person name="Gutensohn M."/>
            <person name="Harholt J."/>
            <person name="Hattori M."/>
            <person name="Heyl A."/>
            <person name="Hirai T."/>
            <person name="Hiwatashi Y."/>
            <person name="Ishikawa M."/>
            <person name="Iwata M."/>
            <person name="Karol K.G."/>
            <person name="Koehler B."/>
            <person name="Kolukisaoglu U."/>
            <person name="Kubo M."/>
            <person name="Kurata T."/>
            <person name="Lalonde S."/>
            <person name="Li K."/>
            <person name="Li Y."/>
            <person name="Litt A."/>
            <person name="Lyons E."/>
            <person name="Manning G."/>
            <person name="Maruyama T."/>
            <person name="Michael T.P."/>
            <person name="Mikami K."/>
            <person name="Miyazaki S."/>
            <person name="Morinaga S."/>
            <person name="Murata T."/>
            <person name="Mueller-Roeber B."/>
            <person name="Nelson D.R."/>
            <person name="Obara M."/>
            <person name="Oguri Y."/>
            <person name="Olmstead R.G."/>
            <person name="Onodera N."/>
            <person name="Petersen B.L."/>
            <person name="Pils B."/>
            <person name="Prigge M."/>
            <person name="Rensing S.A."/>
            <person name="Riano-Pachon D.M."/>
            <person name="Roberts A.W."/>
            <person name="Sato Y."/>
            <person name="Scheller H.V."/>
            <person name="Schulz B."/>
            <person name="Schulz C."/>
            <person name="Shakirov E.V."/>
            <person name="Shibagaki N."/>
            <person name="Shinohara N."/>
            <person name="Shippen D.E."/>
            <person name="Soerensen I."/>
            <person name="Sotooka R."/>
            <person name="Sugimoto N."/>
            <person name="Sugita M."/>
            <person name="Sumikawa N."/>
            <person name="Tanurdzic M."/>
            <person name="Theissen G."/>
            <person name="Ulvskov P."/>
            <person name="Wakazuki S."/>
            <person name="Weng J.K."/>
            <person name="Willats W.W."/>
            <person name="Wipf D."/>
            <person name="Wolf P.G."/>
            <person name="Yang L."/>
            <person name="Zimmer A.D."/>
            <person name="Zhu Q."/>
            <person name="Mitros T."/>
            <person name="Hellsten U."/>
            <person name="Loque D."/>
            <person name="Otillar R."/>
            <person name="Salamov A."/>
            <person name="Schmutz J."/>
            <person name="Shapiro H."/>
            <person name="Lindquist E."/>
            <person name="Lucas S."/>
            <person name="Rokhsar D."/>
            <person name="Grigoriev I.V."/>
        </authorList>
    </citation>
    <scope>NUCLEOTIDE SEQUENCE [LARGE SCALE GENOMIC DNA]</scope>
</reference>
<evidence type="ECO:0008006" key="5">
    <source>
        <dbReference type="Google" id="ProtNLM"/>
    </source>
</evidence>
<dbReference type="EMBL" id="GL377647">
    <property type="protein sequence ID" value="EFJ11342.1"/>
    <property type="molecule type" value="Genomic_DNA"/>
</dbReference>
<proteinExistence type="predicted"/>
<feature type="repeat" description="PPR" evidence="2">
    <location>
        <begin position="275"/>
        <end position="305"/>
    </location>
</feature>
<evidence type="ECO:0000313" key="3">
    <source>
        <dbReference type="EMBL" id="EFJ11342.1"/>
    </source>
</evidence>
<dbReference type="Proteomes" id="UP000001514">
    <property type="component" value="Unassembled WGS sequence"/>
</dbReference>
<dbReference type="AlphaFoldDB" id="D8SW10"/>
<dbReference type="InterPro" id="IPR046960">
    <property type="entry name" value="PPR_At4g14850-like_plant"/>
</dbReference>
<dbReference type="FunFam" id="1.25.40.10:FF:000381">
    <property type="entry name" value="Pentatricopeptide repeat-containing protein"/>
    <property type="match status" value="2"/>
</dbReference>
<dbReference type="NCBIfam" id="TIGR00756">
    <property type="entry name" value="PPR"/>
    <property type="match status" value="5"/>
</dbReference>
<dbReference type="PANTHER" id="PTHR24015">
    <property type="entry name" value="OS07G0578800 PROTEIN-RELATED"/>
    <property type="match status" value="1"/>
</dbReference>
<dbReference type="SUPFAM" id="SSF81901">
    <property type="entry name" value="HCP-like"/>
    <property type="match status" value="1"/>
</dbReference>
<dbReference type="PANTHER" id="PTHR24015:SF548">
    <property type="entry name" value="OS08G0340900 PROTEIN"/>
    <property type="match status" value="1"/>
</dbReference>
<keyword evidence="1" id="KW-0677">Repeat</keyword>
<dbReference type="GO" id="GO:0048731">
    <property type="term" value="P:system development"/>
    <property type="evidence" value="ECO:0007669"/>
    <property type="project" value="UniProtKB-ARBA"/>
</dbReference>
<dbReference type="PROSITE" id="PS51375">
    <property type="entry name" value="PPR"/>
    <property type="match status" value="4"/>
</dbReference>
<gene>
    <name evidence="3" type="ORF">SELMODRAFT_126194</name>
</gene>
<feature type="repeat" description="PPR" evidence="2">
    <location>
        <begin position="382"/>
        <end position="416"/>
    </location>
</feature>
<dbReference type="KEGG" id="smo:SELMODRAFT_126194"/>
<feature type="repeat" description="PPR" evidence="2">
    <location>
        <begin position="171"/>
        <end position="205"/>
    </location>
</feature>
<keyword evidence="4" id="KW-1185">Reference proteome</keyword>
<dbReference type="InParanoid" id="D8SW10"/>
<dbReference type="InterPro" id="IPR002885">
    <property type="entry name" value="PPR_rpt"/>
</dbReference>
<name>D8SW10_SELML</name>
<accession>D8SW10</accession>
<dbReference type="Gene3D" id="1.25.40.10">
    <property type="entry name" value="Tetratricopeptide repeat domain"/>
    <property type="match status" value="4"/>
</dbReference>
<dbReference type="Gramene" id="EFJ11342">
    <property type="protein sequence ID" value="EFJ11342"/>
    <property type="gene ID" value="SELMODRAFT_126194"/>
</dbReference>
<organism evidence="4">
    <name type="scientific">Selaginella moellendorffii</name>
    <name type="common">Spikemoss</name>
    <dbReference type="NCBI Taxonomy" id="88036"/>
    <lineage>
        <taxon>Eukaryota</taxon>
        <taxon>Viridiplantae</taxon>
        <taxon>Streptophyta</taxon>
        <taxon>Embryophyta</taxon>
        <taxon>Tracheophyta</taxon>
        <taxon>Lycopodiopsida</taxon>
        <taxon>Selaginellales</taxon>
        <taxon>Selaginellaceae</taxon>
        <taxon>Selaginella</taxon>
    </lineage>
</organism>
<dbReference type="GO" id="GO:0009451">
    <property type="term" value="P:RNA modification"/>
    <property type="evidence" value="ECO:0007669"/>
    <property type="project" value="InterPro"/>
</dbReference>
<feature type="repeat" description="PPR" evidence="2">
    <location>
        <begin position="68"/>
        <end position="102"/>
    </location>
</feature>
<dbReference type="HOGENOM" id="CLU_002706_0_1_1"/>
<evidence type="ECO:0000313" key="4">
    <source>
        <dbReference type="Proteomes" id="UP000001514"/>
    </source>
</evidence>